<dbReference type="EMBL" id="PYAW01000005">
    <property type="protein sequence ID" value="PSL44659.1"/>
    <property type="molecule type" value="Genomic_DNA"/>
</dbReference>
<evidence type="ECO:0000313" key="2">
    <source>
        <dbReference type="EMBL" id="PSL44659.1"/>
    </source>
</evidence>
<keyword evidence="1" id="KW-0732">Signal</keyword>
<comment type="caution">
    <text evidence="2">The sequence shown here is derived from an EMBL/GenBank/DDBJ whole genome shotgun (WGS) entry which is preliminary data.</text>
</comment>
<evidence type="ECO:0000256" key="1">
    <source>
        <dbReference type="SAM" id="SignalP"/>
    </source>
</evidence>
<keyword evidence="3" id="KW-1185">Reference proteome</keyword>
<gene>
    <name evidence="2" type="ORF">CLV51_10531</name>
</gene>
<dbReference type="OrthoDB" id="663935at2"/>
<dbReference type="AlphaFoldDB" id="A0A2P8HEK7"/>
<sequence>MKHVVIPLLLVILTLNRLQAQDHIAVDVKIDPRFEALSIFYFLALKDSLDADERPSPSVYYKAVKQHFGPYDAHPALMWYRKLSNWDGYDMPSLGIFLSDTPVLKPVAKMEFSYVKNGTTLQVLLDKVNTFYKDSRAGEFMQEQKGRYKKVEADGKAAIVNSGILRDVQAFYGNHQVKRVVIFPDLLNNIGNNAIPLQDGKYKEACMMRIGYITDSTDNLTDDSMVRFSPPLNVIAHECSHVFLHDFLVRYRSRLFAVRRIFLESADGEKYEEQEWENEMEELLVRACVAGILARRDGVVAGEMECSGQARKYRYMPGLYELLGKYAAERNKYHTIQEFYPRIMAWFEQLAATTSAGLSGQRRRS</sequence>
<evidence type="ECO:0000313" key="3">
    <source>
        <dbReference type="Proteomes" id="UP000240971"/>
    </source>
</evidence>
<dbReference type="InterPro" id="IPR032560">
    <property type="entry name" value="DUF4932"/>
</dbReference>
<organism evidence="2 3">
    <name type="scientific">Chitinophaga niastensis</name>
    <dbReference type="NCBI Taxonomy" id="536980"/>
    <lineage>
        <taxon>Bacteria</taxon>
        <taxon>Pseudomonadati</taxon>
        <taxon>Bacteroidota</taxon>
        <taxon>Chitinophagia</taxon>
        <taxon>Chitinophagales</taxon>
        <taxon>Chitinophagaceae</taxon>
        <taxon>Chitinophaga</taxon>
    </lineage>
</organism>
<dbReference type="Pfam" id="PF16286">
    <property type="entry name" value="DUF4932"/>
    <property type="match status" value="1"/>
</dbReference>
<accession>A0A2P8HEK7</accession>
<reference evidence="2 3" key="1">
    <citation type="submission" date="2018-03" db="EMBL/GenBank/DDBJ databases">
        <title>Genomic Encyclopedia of Archaeal and Bacterial Type Strains, Phase II (KMG-II): from individual species to whole genera.</title>
        <authorList>
            <person name="Goeker M."/>
        </authorList>
    </citation>
    <scope>NUCLEOTIDE SEQUENCE [LARGE SCALE GENOMIC DNA]</scope>
    <source>
        <strain evidence="2 3">DSM 24859</strain>
    </source>
</reference>
<dbReference type="Proteomes" id="UP000240971">
    <property type="component" value="Unassembled WGS sequence"/>
</dbReference>
<feature type="signal peptide" evidence="1">
    <location>
        <begin position="1"/>
        <end position="20"/>
    </location>
</feature>
<feature type="chain" id="PRO_5015147065" evidence="1">
    <location>
        <begin position="21"/>
        <end position="365"/>
    </location>
</feature>
<protein>
    <submittedName>
        <fullName evidence="2">Uncharacterized protein DUF4932</fullName>
    </submittedName>
</protein>
<proteinExistence type="predicted"/>
<dbReference type="RefSeq" id="WP_106530104.1">
    <property type="nucleotide sequence ID" value="NZ_PYAW01000005.1"/>
</dbReference>
<name>A0A2P8HEK7_CHINA</name>